<keyword evidence="3 6" id="KW-0175">Coiled coil</keyword>
<comment type="similarity">
    <text evidence="2 5">Belongs to the CBF/MAK21 family.</text>
</comment>
<keyword evidence="11" id="KW-1185">Reference proteome</keyword>
<evidence type="ECO:0000313" key="10">
    <source>
        <dbReference type="EMBL" id="CCG84499.1"/>
    </source>
</evidence>
<dbReference type="GO" id="GO:0003682">
    <property type="term" value="F:chromatin binding"/>
    <property type="evidence" value="ECO:0007669"/>
    <property type="project" value="TreeGrafter"/>
</dbReference>
<feature type="compositionally biased region" description="Polar residues" evidence="7">
    <location>
        <begin position="125"/>
        <end position="145"/>
    </location>
</feature>
<proteinExistence type="inferred from homology"/>
<dbReference type="GO" id="GO:0005730">
    <property type="term" value="C:nucleolus"/>
    <property type="evidence" value="ECO:0007669"/>
    <property type="project" value="UniProtKB-SubCell"/>
</dbReference>
<accession>R4XJ41</accession>
<dbReference type="OrthoDB" id="10263597at2759"/>
<comment type="function">
    <text evidence="5">Required for synthesis of 60S ribosomal subunits and the transport of pre-ribosomes from the nucleoplasm to the cytoplasm.</text>
</comment>
<evidence type="ECO:0000256" key="5">
    <source>
        <dbReference type="PIRNR" id="PIRNR028977"/>
    </source>
</evidence>
<dbReference type="AlphaFoldDB" id="R4XJ41"/>
<gene>
    <name evidence="10" type="ORF">TAPDE_004805</name>
</gene>
<evidence type="ECO:0000256" key="6">
    <source>
        <dbReference type="SAM" id="Coils"/>
    </source>
</evidence>
<dbReference type="eggNOG" id="KOG2153">
    <property type="taxonomic scope" value="Eukaryota"/>
</dbReference>
<dbReference type="VEuPathDB" id="FungiDB:TAPDE_004805"/>
<dbReference type="Pfam" id="PF07540">
    <property type="entry name" value="NOC3p"/>
    <property type="match status" value="1"/>
</dbReference>
<feature type="domain" description="CCAAT-binding factor" evidence="8">
    <location>
        <begin position="577"/>
        <end position="753"/>
    </location>
</feature>
<dbReference type="GO" id="GO:0042254">
    <property type="term" value="P:ribosome biogenesis"/>
    <property type="evidence" value="ECO:0007669"/>
    <property type="project" value="UniProtKB-KW"/>
</dbReference>
<feature type="domain" description="Nucleolar complex-associated protein 3 N-terminal" evidence="9">
    <location>
        <begin position="242"/>
        <end position="332"/>
    </location>
</feature>
<dbReference type="EMBL" id="CAHR02000253">
    <property type="protein sequence ID" value="CCG84499.1"/>
    <property type="molecule type" value="Genomic_DNA"/>
</dbReference>
<comment type="subcellular location">
    <subcellularLocation>
        <location evidence="1 5">Nucleus</location>
        <location evidence="1 5">Nucleolus</location>
    </subcellularLocation>
</comment>
<reference evidence="10 11" key="1">
    <citation type="journal article" date="2013" name="MBio">
        <title>Genome sequencing of the plant pathogen Taphrina deformans, the causal agent of peach leaf curl.</title>
        <authorList>
            <person name="Cisse O.H."/>
            <person name="Almeida J.M.G.C.F."/>
            <person name="Fonseca A."/>
            <person name="Kumar A.A."/>
            <person name="Salojaervi J."/>
            <person name="Overmyer K."/>
            <person name="Hauser P.M."/>
            <person name="Pagni M."/>
        </authorList>
    </citation>
    <scope>NUCLEOTIDE SEQUENCE [LARGE SCALE GENOMIC DNA]</scope>
    <source>
        <strain evidence="11">PYCC 5710 / ATCC 11124 / CBS 356.35 / IMI 108563 / JCM 9778 / NBRC 8474</strain>
    </source>
</reference>
<feature type="compositionally biased region" description="Basic and acidic residues" evidence="7">
    <location>
        <begin position="148"/>
        <end position="162"/>
    </location>
</feature>
<comment type="caution">
    <text evidence="10">The sequence shown here is derived from an EMBL/GenBank/DDBJ whole genome shotgun (WGS) entry which is preliminary data.</text>
</comment>
<feature type="region of interest" description="Disordered" evidence="7">
    <location>
        <begin position="120"/>
        <end position="162"/>
    </location>
</feature>
<sequence>MPPVSSSTGRRKVSSTAQQHKAIPSGTAKGSKKTYSSKAQASKPNKKGSKRKFVEIVHNEEREVSEDELKDFDGYEHFGDFLQELDPQALALKIQKQERNPFDVHRTETLQARNRLVNVQRRTSKSLQAQELSQSLGNSSDTASEVSDVIRRPSRQEQHESVEYEYNPRAFSYDSATEGSGLLPIKLSNGQVKAVIGKTGPVEQETPSAGKFSDSAVEVYDRKEVIPNMTSELAPGDQLLKTQEHLAKVALEIIEDPEENIGQISQIRDVQQTGGVIEQRFAIMTLSTVFRDIIPGYRIRPLTDLEKAEKVSKEVRRLRNFEQVLIEQYKLFVMSLLQLSKTSRKVTTPDIYTISIKTTAITAACSLLESVPHFNFRTELFSILANQVARKTTDVLFVRCRETIEALFRNDSEGEASFEGMRILCKKIKDRDYHIDQSTIGTFLHLRLLNEMEARGSTAQIDREKLKKKDRLFRTKKLKKFIKDQKDVEKDMEEAQATINSEVRERLQGDTLKLVFTTYFRILKERNSSIVGAALEGLARFANLINVDFFGDLLEVLKELMSNESSETIDMNTRDVLLCIVTAFTLLSGQAATKETISLDLSMFLSKLYQILLPLSLDTDVETSEQTRAIPTDLLSLKSRVNVATETEMVLRTLDAVFFKHRTQGVNKLAPFVKRLLTIALHLPEKSSIAILELNKRLLARYGKLHALWSTDESAGDGMYDGYTDNYELSNPATTSIWETSILRKHFSPKVKQAGNAMLETLLDAVNASR</sequence>
<evidence type="ECO:0000256" key="1">
    <source>
        <dbReference type="ARBA" id="ARBA00004604"/>
    </source>
</evidence>
<evidence type="ECO:0000256" key="7">
    <source>
        <dbReference type="SAM" id="MobiDB-lite"/>
    </source>
</evidence>
<dbReference type="Pfam" id="PF03914">
    <property type="entry name" value="CBF"/>
    <property type="match status" value="1"/>
</dbReference>
<dbReference type="STRING" id="1097556.R4XJ41"/>
<dbReference type="PANTHER" id="PTHR14428:SF5">
    <property type="entry name" value="NUCLEOLAR COMPLEX PROTEIN 3 HOMOLOG"/>
    <property type="match status" value="1"/>
</dbReference>
<feature type="compositionally biased region" description="Polar residues" evidence="7">
    <location>
        <begin position="33"/>
        <end position="43"/>
    </location>
</feature>
<evidence type="ECO:0000256" key="4">
    <source>
        <dbReference type="ARBA" id="ARBA00023242"/>
    </source>
</evidence>
<evidence type="ECO:0000256" key="3">
    <source>
        <dbReference type="ARBA" id="ARBA00023054"/>
    </source>
</evidence>
<feature type="region of interest" description="Disordered" evidence="7">
    <location>
        <begin position="1"/>
        <end position="53"/>
    </location>
</feature>
<evidence type="ECO:0000259" key="9">
    <source>
        <dbReference type="Pfam" id="PF07540"/>
    </source>
</evidence>
<dbReference type="GO" id="GO:0006270">
    <property type="term" value="P:DNA replication initiation"/>
    <property type="evidence" value="ECO:0007669"/>
    <property type="project" value="TreeGrafter"/>
</dbReference>
<evidence type="ECO:0000259" key="8">
    <source>
        <dbReference type="Pfam" id="PF03914"/>
    </source>
</evidence>
<dbReference type="PIRSF" id="PIRSF028977">
    <property type="entry name" value="Nucleolar_complex_p3"/>
    <property type="match status" value="1"/>
</dbReference>
<dbReference type="Proteomes" id="UP000013776">
    <property type="component" value="Unassembled WGS sequence"/>
</dbReference>
<evidence type="ECO:0000313" key="11">
    <source>
        <dbReference type="Proteomes" id="UP000013776"/>
    </source>
</evidence>
<keyword evidence="4" id="KW-0539">Nucleus</keyword>
<feature type="compositionally biased region" description="Polar residues" evidence="7">
    <location>
        <begin position="1"/>
        <end position="19"/>
    </location>
</feature>
<organism evidence="10 11">
    <name type="scientific">Taphrina deformans (strain PYCC 5710 / ATCC 11124 / CBS 356.35 / IMI 108563 / JCM 9778 / NBRC 8474)</name>
    <name type="common">Peach leaf curl fungus</name>
    <name type="synonym">Lalaria deformans</name>
    <dbReference type="NCBI Taxonomy" id="1097556"/>
    <lineage>
        <taxon>Eukaryota</taxon>
        <taxon>Fungi</taxon>
        <taxon>Dikarya</taxon>
        <taxon>Ascomycota</taxon>
        <taxon>Taphrinomycotina</taxon>
        <taxon>Taphrinomycetes</taxon>
        <taxon>Taphrinales</taxon>
        <taxon>Taphrinaceae</taxon>
        <taxon>Taphrina</taxon>
    </lineage>
</organism>
<dbReference type="InterPro" id="IPR005612">
    <property type="entry name" value="CCAAT-binding_factor"/>
</dbReference>
<dbReference type="InterPro" id="IPR011501">
    <property type="entry name" value="Noc3_N"/>
</dbReference>
<feature type="coiled-coil region" evidence="6">
    <location>
        <begin position="449"/>
        <end position="505"/>
    </location>
</feature>
<dbReference type="SUPFAM" id="SSF48371">
    <property type="entry name" value="ARM repeat"/>
    <property type="match status" value="1"/>
</dbReference>
<dbReference type="InterPro" id="IPR016024">
    <property type="entry name" value="ARM-type_fold"/>
</dbReference>
<name>R4XJ41_TAPDE</name>
<dbReference type="InterPro" id="IPR016903">
    <property type="entry name" value="Nucleolar_cplx-assoc_3"/>
</dbReference>
<evidence type="ECO:0000256" key="2">
    <source>
        <dbReference type="ARBA" id="ARBA00007797"/>
    </source>
</evidence>
<protein>
    <recommendedName>
        <fullName evidence="5">Nucleolar complex-associated protein 3</fullName>
    </recommendedName>
</protein>
<dbReference type="PANTHER" id="PTHR14428">
    <property type="entry name" value="NUCLEOLAR COMPLEX PROTEIN 3"/>
    <property type="match status" value="1"/>
</dbReference>
<keyword evidence="5" id="KW-0690">Ribosome biogenesis</keyword>